<keyword evidence="20" id="KW-1185">Reference proteome</keyword>
<dbReference type="HOGENOM" id="CLU_003468_5_3_7"/>
<evidence type="ECO:0000256" key="8">
    <source>
        <dbReference type="ARBA" id="ARBA00022552"/>
    </source>
</evidence>
<dbReference type="GO" id="GO:0019843">
    <property type="term" value="F:rRNA binding"/>
    <property type="evidence" value="ECO:0007669"/>
    <property type="project" value="UniProtKB-KW"/>
</dbReference>
<dbReference type="eggNOG" id="COG1530">
    <property type="taxonomic scope" value="Bacteria"/>
</dbReference>
<evidence type="ECO:0000256" key="6">
    <source>
        <dbReference type="ARBA" id="ARBA00022490"/>
    </source>
</evidence>
<dbReference type="GO" id="GO:0005737">
    <property type="term" value="C:cytoplasm"/>
    <property type="evidence" value="ECO:0007669"/>
    <property type="project" value="UniProtKB-SubCell"/>
</dbReference>
<dbReference type="InterPro" id="IPR003029">
    <property type="entry name" value="S1_domain"/>
</dbReference>
<dbReference type="SMART" id="SM00316">
    <property type="entry name" value="S1"/>
    <property type="match status" value="1"/>
</dbReference>
<dbReference type="PATRIC" id="fig|1121448.10.peg.2842"/>
<dbReference type="CDD" id="cd04453">
    <property type="entry name" value="S1_RNase_E"/>
    <property type="match status" value="1"/>
</dbReference>
<evidence type="ECO:0000256" key="5">
    <source>
        <dbReference type="ARBA" id="ARBA00022475"/>
    </source>
</evidence>
<accession>T2GER8</accession>
<evidence type="ECO:0000256" key="11">
    <source>
        <dbReference type="ARBA" id="ARBA00022723"/>
    </source>
</evidence>
<comment type="subcellular location">
    <subcellularLocation>
        <location evidence="2">Cytoplasm</location>
    </subcellularLocation>
</comment>
<evidence type="ECO:0000256" key="17">
    <source>
        <dbReference type="ARBA" id="ARBA00023136"/>
    </source>
</evidence>
<protein>
    <recommendedName>
        <fullName evidence="4">Ribonuclease G</fullName>
    </recommendedName>
</protein>
<reference evidence="20" key="2">
    <citation type="submission" date="2013-07" db="EMBL/GenBank/DDBJ databases">
        <authorList>
            <person name="Morais-Silva F.O."/>
            <person name="Rezende A.M."/>
            <person name="Pimentel C."/>
            <person name="Resende D.M."/>
            <person name="Santos C.I."/>
            <person name="Clemente C."/>
            <person name="de Oliveira L.M."/>
            <person name="da Silva S.M."/>
            <person name="Costa D.A."/>
            <person name="Varela-Raposo A."/>
            <person name="Horacio E.C.A."/>
            <person name="Matos M."/>
            <person name="Flores O."/>
            <person name="Ruiz J.C."/>
            <person name="Rodrigues-Pousada C."/>
        </authorList>
    </citation>
    <scope>NUCLEOTIDE SEQUENCE [LARGE SCALE GENOMIC DNA]</scope>
    <source>
        <strain evidence="20">ATCC 19364 / DSM 1382 / NCIMB 9332 / VKM B-1759</strain>
    </source>
</reference>
<keyword evidence="12" id="KW-0699">rRNA-binding</keyword>
<evidence type="ECO:0000256" key="10">
    <source>
        <dbReference type="ARBA" id="ARBA00022722"/>
    </source>
</evidence>
<evidence type="ECO:0000256" key="15">
    <source>
        <dbReference type="ARBA" id="ARBA00022842"/>
    </source>
</evidence>
<keyword evidence="17" id="KW-0472">Membrane</keyword>
<keyword evidence="6" id="KW-0963">Cytoplasm</keyword>
<gene>
    <name evidence="19" type="ORF">DGI_2879</name>
</gene>
<dbReference type="STRING" id="1121448.DGI_2879"/>
<evidence type="ECO:0000256" key="9">
    <source>
        <dbReference type="ARBA" id="ARBA00022694"/>
    </source>
</evidence>
<dbReference type="PANTHER" id="PTHR30001">
    <property type="entry name" value="RIBONUCLEASE"/>
    <property type="match status" value="1"/>
</dbReference>
<dbReference type="GO" id="GO:0004540">
    <property type="term" value="F:RNA nuclease activity"/>
    <property type="evidence" value="ECO:0007669"/>
    <property type="project" value="InterPro"/>
</dbReference>
<proteinExistence type="inferred from homology"/>
<keyword evidence="13" id="KW-0255">Endonuclease</keyword>
<evidence type="ECO:0000256" key="14">
    <source>
        <dbReference type="ARBA" id="ARBA00022801"/>
    </source>
</evidence>
<evidence type="ECO:0000259" key="18">
    <source>
        <dbReference type="PROSITE" id="PS50126"/>
    </source>
</evidence>
<dbReference type="NCBIfam" id="TIGR00757">
    <property type="entry name" value="RNaseEG"/>
    <property type="match status" value="1"/>
</dbReference>
<dbReference type="PROSITE" id="PS50126">
    <property type="entry name" value="S1"/>
    <property type="match status" value="1"/>
</dbReference>
<dbReference type="RefSeq" id="WP_021761658.1">
    <property type="nucleotide sequence ID" value="NC_022444.1"/>
</dbReference>
<dbReference type="GO" id="GO:0008033">
    <property type="term" value="P:tRNA processing"/>
    <property type="evidence" value="ECO:0007669"/>
    <property type="project" value="UniProtKB-KW"/>
</dbReference>
<dbReference type="InterPro" id="IPR004659">
    <property type="entry name" value="RNase_E/G"/>
</dbReference>
<evidence type="ECO:0000256" key="12">
    <source>
        <dbReference type="ARBA" id="ARBA00022730"/>
    </source>
</evidence>
<comment type="cofactor">
    <cofactor evidence="1">
        <name>Mg(2+)</name>
        <dbReference type="ChEBI" id="CHEBI:18420"/>
    </cofactor>
</comment>
<dbReference type="SUPFAM" id="SSF50249">
    <property type="entry name" value="Nucleic acid-binding proteins"/>
    <property type="match status" value="1"/>
</dbReference>
<dbReference type="EMBL" id="CP006585">
    <property type="protein sequence ID" value="AGW14606.1"/>
    <property type="molecule type" value="Genomic_DNA"/>
</dbReference>
<keyword evidence="8" id="KW-0698">rRNA processing</keyword>
<keyword evidence="7" id="KW-0997">Cell inner membrane</keyword>
<evidence type="ECO:0000313" key="20">
    <source>
        <dbReference type="Proteomes" id="UP000016587"/>
    </source>
</evidence>
<dbReference type="GO" id="GO:0046872">
    <property type="term" value="F:metal ion binding"/>
    <property type="evidence" value="ECO:0007669"/>
    <property type="project" value="UniProtKB-KW"/>
</dbReference>
<evidence type="ECO:0000256" key="16">
    <source>
        <dbReference type="ARBA" id="ARBA00022884"/>
    </source>
</evidence>
<dbReference type="Pfam" id="PF10150">
    <property type="entry name" value="RNase_E_G"/>
    <property type="match status" value="1"/>
</dbReference>
<dbReference type="AlphaFoldDB" id="T2GER8"/>
<dbReference type="Proteomes" id="UP000016587">
    <property type="component" value="Chromosome"/>
</dbReference>
<evidence type="ECO:0000256" key="4">
    <source>
        <dbReference type="ARBA" id="ARBA00017719"/>
    </source>
</evidence>
<dbReference type="GO" id="GO:0016787">
    <property type="term" value="F:hydrolase activity"/>
    <property type="evidence" value="ECO:0007669"/>
    <property type="project" value="UniProtKB-KW"/>
</dbReference>
<keyword evidence="16" id="KW-0694">RNA-binding</keyword>
<comment type="similarity">
    <text evidence="3">Belongs to the RNase E/G family. RNase G subfamily.</text>
</comment>
<keyword evidence="10" id="KW-0540">Nuclease</keyword>
<name>T2GER8_MEGG1</name>
<dbReference type="KEGG" id="dgg:DGI_2879"/>
<keyword evidence="11" id="KW-0479">Metal-binding</keyword>
<evidence type="ECO:0000256" key="13">
    <source>
        <dbReference type="ARBA" id="ARBA00022759"/>
    </source>
</evidence>
<dbReference type="Pfam" id="PF20833">
    <property type="entry name" value="RNase_E_G_Thio"/>
    <property type="match status" value="1"/>
</dbReference>
<reference evidence="19 20" key="1">
    <citation type="journal article" date="2013" name="J. Bacteriol.">
        <title>Roles of HynAB and Ech, the only two hydrogenases found in the model sulfate reducer Desulfovibrio gigas.</title>
        <authorList>
            <person name="Morais-Silva F.O."/>
            <person name="Santos C.I."/>
            <person name="Rodrigues R."/>
            <person name="Pereira I.A."/>
            <person name="Rodrigues-Pousada C."/>
        </authorList>
    </citation>
    <scope>NUCLEOTIDE SEQUENCE [LARGE SCALE GENOMIC DNA]</scope>
    <source>
        <strain evidence="20">ATCC 19364 / DSM 1382 / NCIMB 9332 / VKM B-1759</strain>
    </source>
</reference>
<dbReference type="InterPro" id="IPR012340">
    <property type="entry name" value="NA-bd_OB-fold"/>
</dbReference>
<evidence type="ECO:0000256" key="2">
    <source>
        <dbReference type="ARBA" id="ARBA00004496"/>
    </source>
</evidence>
<dbReference type="InterPro" id="IPR048583">
    <property type="entry name" value="RNase_E_G_thioredoxin-like"/>
</dbReference>
<keyword evidence="15" id="KW-0460">Magnesium</keyword>
<evidence type="ECO:0000256" key="1">
    <source>
        <dbReference type="ARBA" id="ARBA00001946"/>
    </source>
</evidence>
<keyword evidence="5" id="KW-1003">Cell membrane</keyword>
<dbReference type="GO" id="GO:0006364">
    <property type="term" value="P:rRNA processing"/>
    <property type="evidence" value="ECO:0007669"/>
    <property type="project" value="UniProtKB-KW"/>
</dbReference>
<dbReference type="InterPro" id="IPR019307">
    <property type="entry name" value="RNA-bd_AU-1/RNase_E/G"/>
</dbReference>
<evidence type="ECO:0000256" key="3">
    <source>
        <dbReference type="ARBA" id="ARBA00005663"/>
    </source>
</evidence>
<dbReference type="PANTHER" id="PTHR30001:SF1">
    <property type="entry name" value="RIBONUCLEASE E_G-LIKE PROTEIN, CHLOROPLASTIC"/>
    <property type="match status" value="1"/>
</dbReference>
<evidence type="ECO:0000256" key="7">
    <source>
        <dbReference type="ARBA" id="ARBA00022519"/>
    </source>
</evidence>
<feature type="domain" description="S1 motif" evidence="18">
    <location>
        <begin position="46"/>
        <end position="129"/>
    </location>
</feature>
<dbReference type="GO" id="GO:0004519">
    <property type="term" value="F:endonuclease activity"/>
    <property type="evidence" value="ECO:0007669"/>
    <property type="project" value="UniProtKB-KW"/>
</dbReference>
<dbReference type="Gene3D" id="2.40.50.140">
    <property type="entry name" value="Nucleic acid-binding proteins"/>
    <property type="match status" value="1"/>
</dbReference>
<keyword evidence="14" id="KW-0378">Hydrolase</keyword>
<dbReference type="OrthoDB" id="9804278at2"/>
<organism evidence="19 20">
    <name type="scientific">Megalodesulfovibrio gigas (strain ATCC 19364 / DSM 1382 / NCIMB 9332 / VKM B-1759)</name>
    <name type="common">Desulfovibrio gigas</name>
    <dbReference type="NCBI Taxonomy" id="1121448"/>
    <lineage>
        <taxon>Bacteria</taxon>
        <taxon>Pseudomonadati</taxon>
        <taxon>Thermodesulfobacteriota</taxon>
        <taxon>Desulfovibrionia</taxon>
        <taxon>Desulfovibrionales</taxon>
        <taxon>Desulfovibrionaceae</taxon>
        <taxon>Megalodesulfovibrio</taxon>
    </lineage>
</organism>
<evidence type="ECO:0000313" key="19">
    <source>
        <dbReference type="EMBL" id="AGW14606.1"/>
    </source>
</evidence>
<keyword evidence="9" id="KW-0819">tRNA processing</keyword>
<sequence>MTRTTKKKSKMFLSVLPGEQVEMALSEDGKLQEYYVEMLHQAKTKGNIYKGVIHNIDTSLQAAFVNYGAVKNGFLQIDEVHPEYYLTPVDSSKGHKYPLLQKVLKPGQEILVQIGKEPTGTKGAFLTTYLSIAGRHLVLTPGREQIGVSRKVEDEEERARLKEIMNGITPGEGLGVIVRTVSEGLSKTNLTKDLQILERQWKEIRKRGQEAESPSLIYQEPDLAERAVRDYFTADVGEIWVDDATTAERVAAYAAILFPRSKSLVKHHDATDRTLWERFNLQKQIDQLYSRYVTLPSGGQLVFDQAEALMAIDINSGRTGGKSNFHETAFRTNMEAAETIPHQLRLRDVGGQIVIDFIEMKDRKQWAEVEKTLKAAMKVDRARHDIGKLNKFGLLQMVRQRLGSSAISLSSEACPACQGTGFRRNMEWQSMQALKQIYFQLRANTGQAQLEIPLPPELCLYLLNRKKEKLLAMEQQYGTQLTLTMRHG</sequence>
<dbReference type="Gene3D" id="3.40.1260.20">
    <property type="entry name" value="Ribonuclease E, catalytic domain"/>
    <property type="match status" value="1"/>
</dbReference>